<dbReference type="AlphaFoldDB" id="A0A5C2RZG6"/>
<accession>A0A5C2RZG6</accession>
<name>A0A5C2RZG6_9APHY</name>
<dbReference type="Proteomes" id="UP000313359">
    <property type="component" value="Unassembled WGS sequence"/>
</dbReference>
<evidence type="ECO:0000256" key="1">
    <source>
        <dbReference type="SAM" id="MobiDB-lite"/>
    </source>
</evidence>
<organism evidence="2 3">
    <name type="scientific">Lentinus tigrinus ALCF2SS1-6</name>
    <dbReference type="NCBI Taxonomy" id="1328759"/>
    <lineage>
        <taxon>Eukaryota</taxon>
        <taxon>Fungi</taxon>
        <taxon>Dikarya</taxon>
        <taxon>Basidiomycota</taxon>
        <taxon>Agaricomycotina</taxon>
        <taxon>Agaricomycetes</taxon>
        <taxon>Polyporales</taxon>
        <taxon>Polyporaceae</taxon>
        <taxon>Lentinus</taxon>
    </lineage>
</organism>
<dbReference type="EMBL" id="ML122288">
    <property type="protein sequence ID" value="RPD56472.1"/>
    <property type="molecule type" value="Genomic_DNA"/>
</dbReference>
<protein>
    <submittedName>
        <fullName evidence="2">Uncharacterized protein</fullName>
    </submittedName>
</protein>
<gene>
    <name evidence="2" type="ORF">L227DRAFT_259816</name>
</gene>
<evidence type="ECO:0000313" key="2">
    <source>
        <dbReference type="EMBL" id="RPD56472.1"/>
    </source>
</evidence>
<proteinExistence type="predicted"/>
<feature type="region of interest" description="Disordered" evidence="1">
    <location>
        <begin position="109"/>
        <end position="159"/>
    </location>
</feature>
<keyword evidence="3" id="KW-1185">Reference proteome</keyword>
<evidence type="ECO:0000313" key="3">
    <source>
        <dbReference type="Proteomes" id="UP000313359"/>
    </source>
</evidence>
<reference evidence="2" key="1">
    <citation type="journal article" date="2018" name="Genome Biol. Evol.">
        <title>Genomics and development of Lentinus tigrinus, a white-rot wood-decaying mushroom with dimorphic fruiting bodies.</title>
        <authorList>
            <person name="Wu B."/>
            <person name="Xu Z."/>
            <person name="Knudson A."/>
            <person name="Carlson A."/>
            <person name="Chen N."/>
            <person name="Kovaka S."/>
            <person name="LaButti K."/>
            <person name="Lipzen A."/>
            <person name="Pennachio C."/>
            <person name="Riley R."/>
            <person name="Schakwitz W."/>
            <person name="Umezawa K."/>
            <person name="Ohm R.A."/>
            <person name="Grigoriev I.V."/>
            <person name="Nagy L.G."/>
            <person name="Gibbons J."/>
            <person name="Hibbett D."/>
        </authorList>
    </citation>
    <scope>NUCLEOTIDE SEQUENCE [LARGE SCALE GENOMIC DNA]</scope>
    <source>
        <strain evidence="2">ALCF2SS1-6</strain>
    </source>
</reference>
<feature type="compositionally biased region" description="Polar residues" evidence="1">
    <location>
        <begin position="123"/>
        <end position="133"/>
    </location>
</feature>
<sequence length="329" mass="34910">MAVLVIGFAASVDSSTAFDVSPARVLALSASACCDATTPSPSSVVGATASGFVQRPRPWPVPSSSTLVNLNKDDSEAVHVSYDHSPGLSASIESDPRIRGDGASLEPLRACSGDPDGARPSAWLTSGMGTTRECQARRRTSRPAPCSASPHSPLCSRSRAPSAGRLAYFRVARVAIAASRRSAQRSALSGVHIESLRPDLEEFRRVGTRGTRMGAHQIRDAISRCHLNSLRNRDRDSGLPVSRDPPSCRPALCVACGDRPRTCARIDCRASARAGQISSRPRVLVRDPQGGRLGCGAVLVVIPAVAMFRKPWMPVMRPRSLSSPTVLLS</sequence>